<keyword evidence="4" id="KW-0645">Protease</keyword>
<evidence type="ECO:0000256" key="1">
    <source>
        <dbReference type="ARBA" id="ARBA00007447"/>
    </source>
</evidence>
<dbReference type="Pfam" id="PF00026">
    <property type="entry name" value="Asp"/>
    <property type="match status" value="1"/>
</dbReference>
<gene>
    <name evidence="4" type="ORF">L207DRAFT_591284</name>
</gene>
<accession>A0A2J6R029</accession>
<dbReference type="GO" id="GO:0004190">
    <property type="term" value="F:aspartic-type endopeptidase activity"/>
    <property type="evidence" value="ECO:0007669"/>
    <property type="project" value="InterPro"/>
</dbReference>
<dbReference type="PANTHER" id="PTHR47966">
    <property type="entry name" value="BETA-SITE APP-CLEAVING ENZYME, ISOFORM A-RELATED"/>
    <property type="match status" value="1"/>
</dbReference>
<dbReference type="Gene3D" id="2.40.70.10">
    <property type="entry name" value="Acid Proteases"/>
    <property type="match status" value="2"/>
</dbReference>
<name>A0A2J6R029_HYAVF</name>
<proteinExistence type="inferred from homology"/>
<dbReference type="PANTHER" id="PTHR47966:SF2">
    <property type="entry name" value="ASPERGILLOPEPSIN-1-RELATED"/>
    <property type="match status" value="1"/>
</dbReference>
<feature type="active site" evidence="2">
    <location>
        <position position="48"/>
    </location>
</feature>
<sequence length="348" mass="37243">MAFIYPRQTANATNGNVASIELFASSSGLYTIPIEIGTPPQSLWPVLDTGSTDFWVWSSLLPADNITYHGDYFNVSASTTAQVVATRSYDTGDTYGPVWQDTIIVGTVINNSPTYPIGLAESIDDYWFYTNDVDGVFGFGLSVYDSEYPDPHQTWLMNTTLASSLFAISLSANSTSSIDFGYVNNSRHTGTVNYAPVGPAALNATPSWHFTWGGFAIGSGTQNLTSKVNIEVDTGLNFVKLPDSIAASYYALVPGAIFNTNVASYEYPCSFPLPTFTFVVNGSGLVVPGGVQLQFGGPLADNITCYGVIQKSGDESTGIFGTPFLQGLYTVFDYGAKRLGFAPATSPN</sequence>
<evidence type="ECO:0000256" key="2">
    <source>
        <dbReference type="PIRSR" id="PIRSR601461-1"/>
    </source>
</evidence>
<evidence type="ECO:0000313" key="4">
    <source>
        <dbReference type="EMBL" id="PMD31863.1"/>
    </source>
</evidence>
<dbReference type="Proteomes" id="UP000235786">
    <property type="component" value="Unassembled WGS sequence"/>
</dbReference>
<dbReference type="EMBL" id="KZ613961">
    <property type="protein sequence ID" value="PMD31863.1"/>
    <property type="molecule type" value="Genomic_DNA"/>
</dbReference>
<keyword evidence="4" id="KW-0378">Hydrolase</keyword>
<feature type="active site" evidence="2">
    <location>
        <position position="233"/>
    </location>
</feature>
<dbReference type="AlphaFoldDB" id="A0A2J6R029"/>
<protein>
    <submittedName>
        <fullName evidence="4">Acid protease</fullName>
    </submittedName>
</protein>
<organism evidence="4 5">
    <name type="scientific">Hyaloscypha variabilis (strain UAMH 11265 / GT02V1 / F)</name>
    <name type="common">Meliniomyces variabilis</name>
    <dbReference type="NCBI Taxonomy" id="1149755"/>
    <lineage>
        <taxon>Eukaryota</taxon>
        <taxon>Fungi</taxon>
        <taxon>Dikarya</taxon>
        <taxon>Ascomycota</taxon>
        <taxon>Pezizomycotina</taxon>
        <taxon>Leotiomycetes</taxon>
        <taxon>Helotiales</taxon>
        <taxon>Hyaloscyphaceae</taxon>
        <taxon>Hyaloscypha</taxon>
        <taxon>Hyaloscypha variabilis</taxon>
    </lineage>
</organism>
<dbReference type="PRINTS" id="PR00792">
    <property type="entry name" value="PEPSIN"/>
</dbReference>
<dbReference type="STRING" id="1149755.A0A2J6R029"/>
<dbReference type="SUPFAM" id="SSF50630">
    <property type="entry name" value="Acid proteases"/>
    <property type="match status" value="1"/>
</dbReference>
<dbReference type="PROSITE" id="PS51767">
    <property type="entry name" value="PEPTIDASE_A1"/>
    <property type="match status" value="1"/>
</dbReference>
<evidence type="ECO:0000259" key="3">
    <source>
        <dbReference type="PROSITE" id="PS51767"/>
    </source>
</evidence>
<dbReference type="InterPro" id="IPR033121">
    <property type="entry name" value="PEPTIDASE_A1"/>
</dbReference>
<evidence type="ECO:0000313" key="5">
    <source>
        <dbReference type="Proteomes" id="UP000235786"/>
    </source>
</evidence>
<dbReference type="InterPro" id="IPR021109">
    <property type="entry name" value="Peptidase_aspartic_dom_sf"/>
</dbReference>
<dbReference type="OrthoDB" id="771136at2759"/>
<comment type="similarity">
    <text evidence="1">Belongs to the peptidase A1 family.</text>
</comment>
<dbReference type="GO" id="GO:0006508">
    <property type="term" value="P:proteolysis"/>
    <property type="evidence" value="ECO:0007669"/>
    <property type="project" value="UniProtKB-KW"/>
</dbReference>
<keyword evidence="5" id="KW-1185">Reference proteome</keyword>
<reference evidence="4 5" key="1">
    <citation type="submission" date="2016-04" db="EMBL/GenBank/DDBJ databases">
        <title>A degradative enzymes factory behind the ericoid mycorrhizal symbiosis.</title>
        <authorList>
            <consortium name="DOE Joint Genome Institute"/>
            <person name="Martino E."/>
            <person name="Morin E."/>
            <person name="Grelet G."/>
            <person name="Kuo A."/>
            <person name="Kohler A."/>
            <person name="Daghino S."/>
            <person name="Barry K."/>
            <person name="Choi C."/>
            <person name="Cichocki N."/>
            <person name="Clum A."/>
            <person name="Copeland A."/>
            <person name="Hainaut M."/>
            <person name="Haridas S."/>
            <person name="Labutti K."/>
            <person name="Lindquist E."/>
            <person name="Lipzen A."/>
            <person name="Khouja H.-R."/>
            <person name="Murat C."/>
            <person name="Ohm R."/>
            <person name="Olson A."/>
            <person name="Spatafora J."/>
            <person name="Veneault-Fourrey C."/>
            <person name="Henrissat B."/>
            <person name="Grigoriev I."/>
            <person name="Martin F."/>
            <person name="Perotto S."/>
        </authorList>
    </citation>
    <scope>NUCLEOTIDE SEQUENCE [LARGE SCALE GENOMIC DNA]</scope>
    <source>
        <strain evidence="4 5">F</strain>
    </source>
</reference>
<dbReference type="InterPro" id="IPR001461">
    <property type="entry name" value="Aspartic_peptidase_A1"/>
</dbReference>
<feature type="domain" description="Peptidase A1" evidence="3">
    <location>
        <begin position="30"/>
        <end position="342"/>
    </location>
</feature>